<evidence type="ECO:0000313" key="8">
    <source>
        <dbReference type="Proteomes" id="UP000070444"/>
    </source>
</evidence>
<evidence type="ECO:0000256" key="2">
    <source>
        <dbReference type="ARBA" id="ARBA00007524"/>
    </source>
</evidence>
<keyword evidence="5 6" id="KW-0472">Membrane</keyword>
<evidence type="ECO:0000256" key="4">
    <source>
        <dbReference type="ARBA" id="ARBA00022989"/>
    </source>
</evidence>
<dbReference type="GO" id="GO:0016020">
    <property type="term" value="C:membrane"/>
    <property type="evidence" value="ECO:0007669"/>
    <property type="project" value="UniProtKB-SubCell"/>
</dbReference>
<dbReference type="PANTHER" id="PTHR10057">
    <property type="entry name" value="PERIPHERAL-TYPE BENZODIAZEPINE RECEPTOR"/>
    <property type="match status" value="1"/>
</dbReference>
<dbReference type="OrthoDB" id="8841220at2759"/>
<evidence type="ECO:0000313" key="7">
    <source>
        <dbReference type="EMBL" id="KXN66937.1"/>
    </source>
</evidence>
<evidence type="ECO:0000256" key="5">
    <source>
        <dbReference type="ARBA" id="ARBA00023136"/>
    </source>
</evidence>
<accession>A0A137NVZ7</accession>
<evidence type="ECO:0000256" key="3">
    <source>
        <dbReference type="ARBA" id="ARBA00022692"/>
    </source>
</evidence>
<keyword evidence="8" id="KW-1185">Reference proteome</keyword>
<evidence type="ECO:0000256" key="6">
    <source>
        <dbReference type="SAM" id="Phobius"/>
    </source>
</evidence>
<dbReference type="EMBL" id="KQ964675">
    <property type="protein sequence ID" value="KXN66937.1"/>
    <property type="molecule type" value="Genomic_DNA"/>
</dbReference>
<keyword evidence="3 6" id="KW-0812">Transmembrane</keyword>
<protein>
    <recommendedName>
        <fullName evidence="9">TspO/MBR-related protein</fullName>
    </recommendedName>
</protein>
<sequence length="188" mass="21348">MSASNVDIKSIVDGFRLAWAIGVPMGLGFFAAAPARAHSARHFADLKHASFEPGRGIYRPAWAAVFATIGYASFLVYKTGRDNNISTTRPFFYYLLQFVFALLFCNLLFKERKIFLALVIVFTNACLVGITAFEFYSIKPEAGYLLVPYMGWLLWLGLLTKNLWRLNMEKDTTFHFHKTLVNKVSKIN</sequence>
<comment type="similarity">
    <text evidence="2">Belongs to the TspO/BZRP family.</text>
</comment>
<feature type="transmembrane region" description="Helical" evidence="6">
    <location>
        <begin position="56"/>
        <end position="76"/>
    </location>
</feature>
<reference evidence="7 8" key="1">
    <citation type="journal article" date="2015" name="Genome Biol. Evol.">
        <title>Phylogenomic analyses indicate that early fungi evolved digesting cell walls of algal ancestors of land plants.</title>
        <authorList>
            <person name="Chang Y."/>
            <person name="Wang S."/>
            <person name="Sekimoto S."/>
            <person name="Aerts A.L."/>
            <person name="Choi C."/>
            <person name="Clum A."/>
            <person name="LaButti K.M."/>
            <person name="Lindquist E.A."/>
            <person name="Yee Ngan C."/>
            <person name="Ohm R.A."/>
            <person name="Salamov A.A."/>
            <person name="Grigoriev I.V."/>
            <person name="Spatafora J.W."/>
            <person name="Berbee M.L."/>
        </authorList>
    </citation>
    <scope>NUCLEOTIDE SEQUENCE [LARGE SCALE GENOMIC DNA]</scope>
    <source>
        <strain evidence="7 8">NRRL 28638</strain>
    </source>
</reference>
<dbReference type="Gene3D" id="1.20.1260.100">
    <property type="entry name" value="TspO/MBR protein"/>
    <property type="match status" value="1"/>
</dbReference>
<name>A0A137NVZ7_CONC2</name>
<dbReference type="CDD" id="cd15904">
    <property type="entry name" value="TSPO_MBR"/>
    <property type="match status" value="1"/>
</dbReference>
<dbReference type="InterPro" id="IPR004307">
    <property type="entry name" value="TspO_MBR"/>
</dbReference>
<proteinExistence type="inferred from homology"/>
<gene>
    <name evidence="7" type="ORF">CONCODRAFT_87234</name>
</gene>
<dbReference type="Pfam" id="PF03073">
    <property type="entry name" value="TspO_MBR"/>
    <property type="match status" value="1"/>
</dbReference>
<dbReference type="InterPro" id="IPR038330">
    <property type="entry name" value="TspO/MBR-related_sf"/>
</dbReference>
<evidence type="ECO:0000256" key="1">
    <source>
        <dbReference type="ARBA" id="ARBA00004141"/>
    </source>
</evidence>
<keyword evidence="4 6" id="KW-1133">Transmembrane helix</keyword>
<dbReference type="GO" id="GO:0033013">
    <property type="term" value="P:tetrapyrrole metabolic process"/>
    <property type="evidence" value="ECO:0007669"/>
    <property type="project" value="UniProtKB-ARBA"/>
</dbReference>
<organism evidence="7 8">
    <name type="scientific">Conidiobolus coronatus (strain ATCC 28846 / CBS 209.66 / NRRL 28638)</name>
    <name type="common">Delacroixia coronata</name>
    <dbReference type="NCBI Taxonomy" id="796925"/>
    <lineage>
        <taxon>Eukaryota</taxon>
        <taxon>Fungi</taxon>
        <taxon>Fungi incertae sedis</taxon>
        <taxon>Zoopagomycota</taxon>
        <taxon>Entomophthoromycotina</taxon>
        <taxon>Entomophthoromycetes</taxon>
        <taxon>Entomophthorales</taxon>
        <taxon>Ancylistaceae</taxon>
        <taxon>Conidiobolus</taxon>
    </lineage>
</organism>
<dbReference type="STRING" id="796925.A0A137NVZ7"/>
<feature type="transmembrane region" description="Helical" evidence="6">
    <location>
        <begin position="17"/>
        <end position="35"/>
    </location>
</feature>
<feature type="transmembrane region" description="Helical" evidence="6">
    <location>
        <begin position="142"/>
        <end position="160"/>
    </location>
</feature>
<evidence type="ECO:0008006" key="9">
    <source>
        <dbReference type="Google" id="ProtNLM"/>
    </source>
</evidence>
<comment type="subcellular location">
    <subcellularLocation>
        <location evidence="1">Membrane</location>
        <topology evidence="1">Multi-pass membrane protein</topology>
    </subcellularLocation>
</comment>
<dbReference type="PANTHER" id="PTHR10057:SF0">
    <property type="entry name" value="TRANSLOCATOR PROTEIN"/>
    <property type="match status" value="1"/>
</dbReference>
<feature type="transmembrane region" description="Helical" evidence="6">
    <location>
        <begin position="114"/>
        <end position="136"/>
    </location>
</feature>
<dbReference type="Proteomes" id="UP000070444">
    <property type="component" value="Unassembled WGS sequence"/>
</dbReference>
<dbReference type="AlphaFoldDB" id="A0A137NVZ7"/>
<feature type="transmembrane region" description="Helical" evidence="6">
    <location>
        <begin position="91"/>
        <end position="109"/>
    </location>
</feature>
<dbReference type="FunFam" id="1.20.1260.100:FF:000001">
    <property type="entry name" value="translocator protein 2"/>
    <property type="match status" value="1"/>
</dbReference>